<evidence type="ECO:0000256" key="18">
    <source>
        <dbReference type="ARBA" id="ARBA00022842"/>
    </source>
</evidence>
<evidence type="ECO:0000256" key="21">
    <source>
        <dbReference type="ARBA" id="ARBA00023016"/>
    </source>
</evidence>
<gene>
    <name evidence="29" type="primary">MAP3K7</name>
</gene>
<comment type="cofactor">
    <cofactor evidence="1">
        <name>Mg(2+)</name>
        <dbReference type="ChEBI" id="CHEBI:18420"/>
    </cofactor>
</comment>
<dbReference type="PANTHER" id="PTHR46716:SF1">
    <property type="entry name" value="MITOGEN-ACTIVATED PROTEIN KINASE KINASE KINASE 7"/>
    <property type="match status" value="1"/>
</dbReference>
<dbReference type="GO" id="GO:0009893">
    <property type="term" value="P:positive regulation of metabolic process"/>
    <property type="evidence" value="ECO:0007669"/>
    <property type="project" value="UniProtKB-ARBA"/>
</dbReference>
<evidence type="ECO:0000256" key="25">
    <source>
        <dbReference type="ARBA" id="ARBA00048329"/>
    </source>
</evidence>
<dbReference type="GO" id="GO:0019901">
    <property type="term" value="F:protein kinase binding"/>
    <property type="evidence" value="ECO:0007669"/>
    <property type="project" value="UniProtKB-ARBA"/>
</dbReference>
<keyword evidence="15" id="KW-0547">Nucleotide-binding</keyword>
<evidence type="ECO:0000256" key="1">
    <source>
        <dbReference type="ARBA" id="ARBA00001946"/>
    </source>
</evidence>
<keyword evidence="14" id="KW-0479">Metal-binding</keyword>
<dbReference type="GO" id="GO:0000287">
    <property type="term" value="F:magnesium ion binding"/>
    <property type="evidence" value="ECO:0007669"/>
    <property type="project" value="InterPro"/>
</dbReference>
<evidence type="ECO:0000256" key="3">
    <source>
        <dbReference type="ARBA" id="ARBA00004496"/>
    </source>
</evidence>
<feature type="region of interest" description="Disordered" evidence="27">
    <location>
        <begin position="359"/>
        <end position="397"/>
    </location>
</feature>
<dbReference type="Gene3D" id="3.30.200.20">
    <property type="entry name" value="Phosphorylase Kinase, domain 1"/>
    <property type="match status" value="1"/>
</dbReference>
<keyword evidence="13" id="KW-0053">Apoptosis</keyword>
<evidence type="ECO:0000256" key="7">
    <source>
        <dbReference type="ARBA" id="ARBA00022475"/>
    </source>
</evidence>
<evidence type="ECO:0000256" key="4">
    <source>
        <dbReference type="ARBA" id="ARBA00006529"/>
    </source>
</evidence>
<keyword evidence="9" id="KW-1017">Isopeptide bond</keyword>
<reference evidence="29" key="2">
    <citation type="submission" date="2025-09" db="UniProtKB">
        <authorList>
            <consortium name="Ensembl"/>
        </authorList>
    </citation>
    <scope>IDENTIFICATION</scope>
</reference>
<dbReference type="GO" id="GO:0005886">
    <property type="term" value="C:plasma membrane"/>
    <property type="evidence" value="ECO:0007669"/>
    <property type="project" value="UniProtKB-SubCell"/>
</dbReference>
<sequence length="511" mass="57735">MSAATSAEMIETPPVLNFEEIVYKEIEVEEVSEPRADFGVVCKAKWRGKDVAIKQIESESERKAFIVELRQLSRVNHPNIVKLYGACQNPVCLVMEYAEGGSLYNVLHGAEPLWCLQCSQGVAYLHSMKPKALFTGTLKPPNLLLVAGGTVLKICDFGTACDIQTHMTNNKGSAAWMAPEVFEGSNYSEKCDVFSWGIILWEVITRRKPFDEIGGPAFRIMWAVHNGELKFFFFILSLMTRCWSKDPSQRPSMEEIVKIMTHLMRYFPGADEPLQYPCQYSDEGQSNSATSTGMIFTSVSRVAAWKAYQMFVDDHNTTLVSGEGKRMSADMSEIEARITGTSESYLKILFLYVQESRNSSRSSSPSVRMITTPGPTSEKPARSLPWTPDESADTNGSDNSIPMAYLTLDHQLQPLAPCPNSKESMAVFEQHCKMAQEYMKVQTEIALLLQRRQELIAELDQDEKDQQNTSRLVQEHKKLLDENKSLSTYYQQCKKQLEVIRNQQQKRQGTS</sequence>
<evidence type="ECO:0000256" key="27">
    <source>
        <dbReference type="SAM" id="MobiDB-lite"/>
    </source>
</evidence>
<evidence type="ECO:0000313" key="29">
    <source>
        <dbReference type="Ensembl" id="ENSGEVP00005003722.1"/>
    </source>
</evidence>
<dbReference type="GO" id="GO:0005737">
    <property type="term" value="C:cytoplasm"/>
    <property type="evidence" value="ECO:0007669"/>
    <property type="project" value="UniProtKB-SubCell"/>
</dbReference>
<dbReference type="FunFam" id="1.10.510.10:FF:000143">
    <property type="entry name" value="Mitogen-activated protein kinase kinase kinase 7"/>
    <property type="match status" value="1"/>
</dbReference>
<keyword evidence="7" id="KW-1003">Cell membrane</keyword>
<dbReference type="InterPro" id="IPR001245">
    <property type="entry name" value="Ser-Thr/Tyr_kinase_cat_dom"/>
</dbReference>
<proteinExistence type="inferred from homology"/>
<evidence type="ECO:0000256" key="8">
    <source>
        <dbReference type="ARBA" id="ARBA00022490"/>
    </source>
</evidence>
<evidence type="ECO:0000256" key="16">
    <source>
        <dbReference type="ARBA" id="ARBA00022777"/>
    </source>
</evidence>
<feature type="coiled-coil region" evidence="26">
    <location>
        <begin position="438"/>
        <end position="465"/>
    </location>
</feature>
<evidence type="ECO:0000256" key="22">
    <source>
        <dbReference type="ARBA" id="ARBA00023136"/>
    </source>
</evidence>
<evidence type="ECO:0000256" key="14">
    <source>
        <dbReference type="ARBA" id="ARBA00022723"/>
    </source>
</evidence>
<dbReference type="PROSITE" id="PS50011">
    <property type="entry name" value="PROTEIN_KINASE_DOM"/>
    <property type="match status" value="1"/>
</dbReference>
<evidence type="ECO:0000256" key="23">
    <source>
        <dbReference type="ARBA" id="ARBA00023163"/>
    </source>
</evidence>
<evidence type="ECO:0000256" key="15">
    <source>
        <dbReference type="ARBA" id="ARBA00022741"/>
    </source>
</evidence>
<keyword evidence="20" id="KW-0805">Transcription regulation</keyword>
<organism evidence="29 30">
    <name type="scientific">Gopherus evgoodei</name>
    <name type="common">Goodes thornscrub tortoise</name>
    <dbReference type="NCBI Taxonomy" id="1825980"/>
    <lineage>
        <taxon>Eukaryota</taxon>
        <taxon>Metazoa</taxon>
        <taxon>Chordata</taxon>
        <taxon>Craniata</taxon>
        <taxon>Vertebrata</taxon>
        <taxon>Euteleostomi</taxon>
        <taxon>Archelosauria</taxon>
        <taxon>Testudinata</taxon>
        <taxon>Testudines</taxon>
        <taxon>Cryptodira</taxon>
        <taxon>Durocryptodira</taxon>
        <taxon>Testudinoidea</taxon>
        <taxon>Testudinidae</taxon>
        <taxon>Gopherus</taxon>
    </lineage>
</organism>
<dbReference type="EC" id="2.7.11.25" evidence="5"/>
<evidence type="ECO:0000256" key="11">
    <source>
        <dbReference type="ARBA" id="ARBA00022553"/>
    </source>
</evidence>
<dbReference type="GO" id="GO:0005524">
    <property type="term" value="F:ATP binding"/>
    <property type="evidence" value="ECO:0007669"/>
    <property type="project" value="UniProtKB-KW"/>
</dbReference>
<dbReference type="GO" id="GO:0043410">
    <property type="term" value="P:positive regulation of MAPK cascade"/>
    <property type="evidence" value="ECO:0007669"/>
    <property type="project" value="UniProtKB-ARBA"/>
</dbReference>
<dbReference type="Pfam" id="PF07714">
    <property type="entry name" value="PK_Tyr_Ser-Thr"/>
    <property type="match status" value="1"/>
</dbReference>
<dbReference type="GeneTree" id="ENSGT00940000157785"/>
<dbReference type="GO" id="GO:0006955">
    <property type="term" value="P:immune response"/>
    <property type="evidence" value="ECO:0007669"/>
    <property type="project" value="TreeGrafter"/>
</dbReference>
<evidence type="ECO:0000256" key="26">
    <source>
        <dbReference type="SAM" id="Coils"/>
    </source>
</evidence>
<evidence type="ECO:0000259" key="28">
    <source>
        <dbReference type="PROSITE" id="PS50011"/>
    </source>
</evidence>
<evidence type="ECO:0000256" key="10">
    <source>
        <dbReference type="ARBA" id="ARBA00022527"/>
    </source>
</evidence>
<dbReference type="InterPro" id="IPR049637">
    <property type="entry name" value="MAP3K7"/>
</dbReference>
<evidence type="ECO:0000256" key="13">
    <source>
        <dbReference type="ARBA" id="ARBA00022703"/>
    </source>
</evidence>
<keyword evidence="21" id="KW-0346">Stress response</keyword>
<dbReference type="GO" id="GO:0043123">
    <property type="term" value="P:positive regulation of canonical NF-kappaB signal transduction"/>
    <property type="evidence" value="ECO:0007669"/>
    <property type="project" value="UniProtKB-ARBA"/>
</dbReference>
<keyword evidence="12" id="KW-0808">Transferase</keyword>
<evidence type="ECO:0000256" key="6">
    <source>
        <dbReference type="ARBA" id="ARBA00017660"/>
    </source>
</evidence>
<evidence type="ECO:0000256" key="19">
    <source>
        <dbReference type="ARBA" id="ARBA00022843"/>
    </source>
</evidence>
<evidence type="ECO:0000256" key="17">
    <source>
        <dbReference type="ARBA" id="ARBA00022840"/>
    </source>
</evidence>
<dbReference type="GO" id="GO:0007254">
    <property type="term" value="P:JNK cascade"/>
    <property type="evidence" value="ECO:0007669"/>
    <property type="project" value="TreeGrafter"/>
</dbReference>
<accession>A0A8C4XXF3</accession>
<evidence type="ECO:0000256" key="9">
    <source>
        <dbReference type="ARBA" id="ARBA00022499"/>
    </source>
</evidence>
<dbReference type="Gene3D" id="1.10.510.10">
    <property type="entry name" value="Transferase(Phosphotransferase) domain 1"/>
    <property type="match status" value="1"/>
</dbReference>
<reference evidence="29" key="1">
    <citation type="submission" date="2025-08" db="UniProtKB">
        <authorList>
            <consortium name="Ensembl"/>
        </authorList>
    </citation>
    <scope>IDENTIFICATION</scope>
</reference>
<keyword evidence="23" id="KW-0804">Transcription</keyword>
<comment type="catalytic activity">
    <reaction evidence="25">
        <text>L-seryl-[protein] + ATP = O-phospho-L-seryl-[protein] + ADP + H(+)</text>
        <dbReference type="Rhea" id="RHEA:17989"/>
        <dbReference type="Rhea" id="RHEA-COMP:9863"/>
        <dbReference type="Rhea" id="RHEA-COMP:11604"/>
        <dbReference type="ChEBI" id="CHEBI:15378"/>
        <dbReference type="ChEBI" id="CHEBI:29999"/>
        <dbReference type="ChEBI" id="CHEBI:30616"/>
        <dbReference type="ChEBI" id="CHEBI:83421"/>
        <dbReference type="ChEBI" id="CHEBI:456216"/>
        <dbReference type="EC" id="2.7.11.25"/>
    </reaction>
</comment>
<dbReference type="OrthoDB" id="10261027at2759"/>
<keyword evidence="16" id="KW-0418">Kinase</keyword>
<feature type="compositionally biased region" description="Low complexity" evidence="27">
    <location>
        <begin position="359"/>
        <end position="368"/>
    </location>
</feature>
<keyword evidence="18" id="KW-0460">Magnesium</keyword>
<dbReference type="GO" id="GO:0071560">
    <property type="term" value="P:cellular response to transforming growth factor beta stimulus"/>
    <property type="evidence" value="ECO:0007669"/>
    <property type="project" value="UniProtKB-ARBA"/>
</dbReference>
<evidence type="ECO:0000256" key="12">
    <source>
        <dbReference type="ARBA" id="ARBA00022679"/>
    </source>
</evidence>
<comment type="subcellular location">
    <subcellularLocation>
        <location evidence="2">Cell membrane</location>
        <topology evidence="2">Peripheral membrane protein</topology>
        <orientation evidence="2">Cytoplasmic side</orientation>
    </subcellularLocation>
    <subcellularLocation>
        <location evidence="3">Cytoplasm</location>
    </subcellularLocation>
</comment>
<keyword evidence="10" id="KW-0723">Serine/threonine-protein kinase</keyword>
<keyword evidence="26" id="KW-0175">Coiled coil</keyword>
<comment type="similarity">
    <text evidence="4">Belongs to the protein kinase superfamily. STE Ser/Thr protein kinase family. MAP kinase kinase kinase subfamily.</text>
</comment>
<dbReference type="GO" id="GO:0004709">
    <property type="term" value="F:MAP kinase kinase kinase activity"/>
    <property type="evidence" value="ECO:0007669"/>
    <property type="project" value="UniProtKB-EC"/>
</dbReference>
<comment type="catalytic activity">
    <reaction evidence="24">
        <text>L-threonyl-[protein] + ATP = O-phospho-L-threonyl-[protein] + ADP + H(+)</text>
        <dbReference type="Rhea" id="RHEA:46608"/>
        <dbReference type="Rhea" id="RHEA-COMP:11060"/>
        <dbReference type="Rhea" id="RHEA-COMP:11605"/>
        <dbReference type="ChEBI" id="CHEBI:15378"/>
        <dbReference type="ChEBI" id="CHEBI:30013"/>
        <dbReference type="ChEBI" id="CHEBI:30616"/>
        <dbReference type="ChEBI" id="CHEBI:61977"/>
        <dbReference type="ChEBI" id="CHEBI:456216"/>
        <dbReference type="EC" id="2.7.11.25"/>
    </reaction>
</comment>
<dbReference type="PIRSF" id="PIRSF038168">
    <property type="entry name" value="MAPKKK7"/>
    <property type="match status" value="1"/>
</dbReference>
<dbReference type="AlphaFoldDB" id="A0A8C4XXF3"/>
<dbReference type="InterPro" id="IPR011009">
    <property type="entry name" value="Kinase-like_dom_sf"/>
</dbReference>
<keyword evidence="8" id="KW-0963">Cytoplasm</keyword>
<name>A0A8C4XXF3_9SAUR</name>
<evidence type="ECO:0000256" key="24">
    <source>
        <dbReference type="ARBA" id="ARBA00047559"/>
    </source>
</evidence>
<keyword evidence="17" id="KW-0067">ATP-binding</keyword>
<evidence type="ECO:0000256" key="20">
    <source>
        <dbReference type="ARBA" id="ARBA00023015"/>
    </source>
</evidence>
<dbReference type="SUPFAM" id="SSF56112">
    <property type="entry name" value="Protein kinase-like (PK-like)"/>
    <property type="match status" value="1"/>
</dbReference>
<dbReference type="FunFam" id="3.30.200.20:FF:000152">
    <property type="entry name" value="Mitogen-activated protein kinase kinase kinase 7"/>
    <property type="match status" value="1"/>
</dbReference>
<keyword evidence="19" id="KW-0832">Ubl conjugation</keyword>
<dbReference type="Proteomes" id="UP000694390">
    <property type="component" value="Unassembled WGS sequence"/>
</dbReference>
<dbReference type="GO" id="GO:0006915">
    <property type="term" value="P:apoptotic process"/>
    <property type="evidence" value="ECO:0007669"/>
    <property type="project" value="UniProtKB-KW"/>
</dbReference>
<keyword evidence="11" id="KW-0597">Phosphoprotein</keyword>
<evidence type="ECO:0000256" key="5">
    <source>
        <dbReference type="ARBA" id="ARBA00012406"/>
    </source>
</evidence>
<dbReference type="InterPro" id="IPR000719">
    <property type="entry name" value="Prot_kinase_dom"/>
</dbReference>
<keyword evidence="22" id="KW-0472">Membrane</keyword>
<evidence type="ECO:0000256" key="2">
    <source>
        <dbReference type="ARBA" id="ARBA00004413"/>
    </source>
</evidence>
<dbReference type="GO" id="GO:0005102">
    <property type="term" value="F:signaling receptor binding"/>
    <property type="evidence" value="ECO:0007669"/>
    <property type="project" value="UniProtKB-ARBA"/>
</dbReference>
<evidence type="ECO:0000313" key="30">
    <source>
        <dbReference type="Proteomes" id="UP000694390"/>
    </source>
</evidence>
<dbReference type="CDD" id="cd14058">
    <property type="entry name" value="STKc_TAK1"/>
    <property type="match status" value="1"/>
</dbReference>
<protein>
    <recommendedName>
        <fullName evidence="6">Mitogen-activated protein kinase kinase kinase 7</fullName>
        <ecNumber evidence="5">2.7.11.25</ecNumber>
    </recommendedName>
</protein>
<keyword evidence="30" id="KW-1185">Reference proteome</keyword>
<dbReference type="PANTHER" id="PTHR46716">
    <property type="entry name" value="MITOGEN-ACTIVATED PROTEIN KINASE KINASE KINASE 7"/>
    <property type="match status" value="1"/>
</dbReference>
<feature type="domain" description="Protein kinase" evidence="28">
    <location>
        <begin position="27"/>
        <end position="267"/>
    </location>
</feature>
<dbReference type="Ensembl" id="ENSGEVT00005003887.1">
    <property type="protein sequence ID" value="ENSGEVP00005003722.1"/>
    <property type="gene ID" value="ENSGEVG00005002604.1"/>
</dbReference>